<dbReference type="GO" id="GO:0005524">
    <property type="term" value="F:ATP binding"/>
    <property type="evidence" value="ECO:0007669"/>
    <property type="project" value="UniProtKB-UniRule"/>
</dbReference>
<keyword evidence="3 6" id="KW-0547">Nucleotide-binding</keyword>
<dbReference type="PANTHER" id="PTHR24055">
    <property type="entry name" value="MITOGEN-ACTIVATED PROTEIN KINASE"/>
    <property type="match status" value="1"/>
</dbReference>
<dbReference type="Gene3D" id="1.10.510.10">
    <property type="entry name" value="Transferase(Phosphotransferase) domain 1"/>
    <property type="match status" value="1"/>
</dbReference>
<dbReference type="PROSITE" id="PS00107">
    <property type="entry name" value="PROTEIN_KINASE_ATP"/>
    <property type="match status" value="1"/>
</dbReference>
<evidence type="ECO:0000256" key="6">
    <source>
        <dbReference type="PROSITE-ProRule" id="PRU10141"/>
    </source>
</evidence>
<dbReference type="InterPro" id="IPR011009">
    <property type="entry name" value="Kinase-like_dom_sf"/>
</dbReference>
<organism evidence="8 9">
    <name type="scientific">Prymnesium parvum</name>
    <name type="common">Toxic golden alga</name>
    <dbReference type="NCBI Taxonomy" id="97485"/>
    <lineage>
        <taxon>Eukaryota</taxon>
        <taxon>Haptista</taxon>
        <taxon>Haptophyta</taxon>
        <taxon>Prymnesiophyceae</taxon>
        <taxon>Prymnesiales</taxon>
        <taxon>Prymnesiaceae</taxon>
        <taxon>Prymnesium</taxon>
    </lineage>
</organism>
<dbReference type="Gene3D" id="3.30.200.20">
    <property type="entry name" value="Phosphorylase Kinase, domain 1"/>
    <property type="match status" value="1"/>
</dbReference>
<dbReference type="PROSITE" id="PS50011">
    <property type="entry name" value="PROTEIN_KINASE_DOM"/>
    <property type="match status" value="1"/>
</dbReference>
<proteinExistence type="predicted"/>
<name>A0AB34KEG3_PRYPA</name>
<dbReference type="InterPro" id="IPR050117">
    <property type="entry name" value="MAPK"/>
</dbReference>
<dbReference type="Pfam" id="PF00069">
    <property type="entry name" value="Pkinase"/>
    <property type="match status" value="1"/>
</dbReference>
<dbReference type="FunFam" id="3.30.200.20:FF:000046">
    <property type="entry name" value="Mitogen-activated protein kinase"/>
    <property type="match status" value="1"/>
</dbReference>
<dbReference type="SMART" id="SM00220">
    <property type="entry name" value="S_TKc"/>
    <property type="match status" value="1"/>
</dbReference>
<dbReference type="AlphaFoldDB" id="A0AB34KEG3"/>
<dbReference type="Proteomes" id="UP001515480">
    <property type="component" value="Unassembled WGS sequence"/>
</dbReference>
<evidence type="ECO:0000256" key="3">
    <source>
        <dbReference type="ARBA" id="ARBA00022741"/>
    </source>
</evidence>
<dbReference type="SUPFAM" id="SSF56112">
    <property type="entry name" value="Protein kinase-like (PK-like)"/>
    <property type="match status" value="1"/>
</dbReference>
<dbReference type="InterPro" id="IPR017441">
    <property type="entry name" value="Protein_kinase_ATP_BS"/>
</dbReference>
<evidence type="ECO:0000259" key="7">
    <source>
        <dbReference type="PROSITE" id="PS50011"/>
    </source>
</evidence>
<accession>A0AB34KEG3</accession>
<gene>
    <name evidence="8" type="ORF">AB1Y20_001754</name>
</gene>
<feature type="domain" description="Protein kinase" evidence="7">
    <location>
        <begin position="24"/>
        <end position="387"/>
    </location>
</feature>
<comment type="caution">
    <text evidence="8">The sequence shown here is derived from an EMBL/GenBank/DDBJ whole genome shotgun (WGS) entry which is preliminary data.</text>
</comment>
<dbReference type="EMBL" id="JBGBPQ010000001">
    <property type="protein sequence ID" value="KAL1530860.1"/>
    <property type="molecule type" value="Genomic_DNA"/>
</dbReference>
<dbReference type="GO" id="GO:0004674">
    <property type="term" value="F:protein serine/threonine kinase activity"/>
    <property type="evidence" value="ECO:0007669"/>
    <property type="project" value="UniProtKB-KW"/>
</dbReference>
<keyword evidence="9" id="KW-1185">Reference proteome</keyword>
<evidence type="ECO:0000256" key="1">
    <source>
        <dbReference type="ARBA" id="ARBA00022527"/>
    </source>
</evidence>
<keyword evidence="2" id="KW-0808">Transferase</keyword>
<evidence type="ECO:0000256" key="2">
    <source>
        <dbReference type="ARBA" id="ARBA00022679"/>
    </source>
</evidence>
<evidence type="ECO:0000256" key="5">
    <source>
        <dbReference type="ARBA" id="ARBA00022840"/>
    </source>
</evidence>
<evidence type="ECO:0000313" key="9">
    <source>
        <dbReference type="Proteomes" id="UP001515480"/>
    </source>
</evidence>
<evidence type="ECO:0000256" key="4">
    <source>
        <dbReference type="ARBA" id="ARBA00022777"/>
    </source>
</evidence>
<keyword evidence="1" id="KW-0723">Serine/threonine-protein kinase</keyword>
<evidence type="ECO:0000313" key="8">
    <source>
        <dbReference type="EMBL" id="KAL1530860.1"/>
    </source>
</evidence>
<dbReference type="InterPro" id="IPR000719">
    <property type="entry name" value="Prot_kinase_dom"/>
</dbReference>
<keyword evidence="4" id="KW-0418">Kinase</keyword>
<feature type="binding site" evidence="6">
    <location>
        <position position="53"/>
    </location>
    <ligand>
        <name>ATP</name>
        <dbReference type="ChEBI" id="CHEBI:30616"/>
    </ligand>
</feature>
<sequence length="449" mass="50378">MSGSTMSEIDQFWAGASAAGRARYTNVKLIGAGAYSVVARAEEVATGERVAIKRIGEVFYDALEAKKVLREIRLLRDFHHKNIIGLRELVEPASMETFDDIFMVTDYMESDLRRLIKSKKDMQSAQIKSYMVQLLAALQHVHALHSIHRDLKPANILLLTSKVTDQYPFGLLRLCDFGLARVAGGNEASKRELEAASEVESELDALRIDGAKPQGKAAPPPLMPQMTSYVVTRWYRAPEVILKEPYSAAIDIWAVGCIFKEMLELVPQSRMRTGAIFPGRYCIPFSFGEDQRDRQRHDQLTVICRVLGQPTQAEMSWASPDGQNEVKRVSNGWSTASEVDRKRVQLQKLQDAVATASAEELQLLQATLSINPKQRPTAAQALKFAYFKDLPPVQMPEITKEVDLEVIQAAFKFEKETLGLNELRVLISNDLFMSQESIRERSASSHKHA</sequence>
<reference evidence="8 9" key="1">
    <citation type="journal article" date="2024" name="Science">
        <title>Giant polyketide synthase enzymes in the biosynthesis of giant marine polyether toxins.</title>
        <authorList>
            <person name="Fallon T.R."/>
            <person name="Shende V.V."/>
            <person name="Wierzbicki I.H."/>
            <person name="Pendleton A.L."/>
            <person name="Watervoot N.F."/>
            <person name="Auber R.P."/>
            <person name="Gonzalez D.J."/>
            <person name="Wisecaver J.H."/>
            <person name="Moore B.S."/>
        </authorList>
    </citation>
    <scope>NUCLEOTIDE SEQUENCE [LARGE SCALE GENOMIC DNA]</scope>
    <source>
        <strain evidence="8 9">12B1</strain>
    </source>
</reference>
<keyword evidence="5 6" id="KW-0067">ATP-binding</keyword>
<protein>
    <recommendedName>
        <fullName evidence="7">Protein kinase domain-containing protein</fullName>
    </recommendedName>
</protein>